<evidence type="ECO:0000313" key="2">
    <source>
        <dbReference type="Proteomes" id="UP000230828"/>
    </source>
</evidence>
<evidence type="ECO:0000313" key="1">
    <source>
        <dbReference type="EMBL" id="PIR40163.1"/>
    </source>
</evidence>
<reference evidence="1 2" key="1">
    <citation type="submission" date="2017-09" db="EMBL/GenBank/DDBJ databases">
        <title>Depth-based differentiation of microbial function through sediment-hosted aquifers and enrichment of novel symbionts in the deep terrestrial subsurface.</title>
        <authorList>
            <person name="Probst A.J."/>
            <person name="Ladd B."/>
            <person name="Jarett J.K."/>
            <person name="Geller-Mcgrath D.E."/>
            <person name="Sieber C.M."/>
            <person name="Emerson J.B."/>
            <person name="Anantharaman K."/>
            <person name="Thomas B.C."/>
            <person name="Malmstrom R."/>
            <person name="Stieglmeier M."/>
            <person name="Klingl A."/>
            <person name="Woyke T."/>
            <person name="Ryan C.M."/>
            <person name="Banfield J.F."/>
        </authorList>
    </citation>
    <scope>NUCLEOTIDE SEQUENCE [LARGE SCALE GENOMIC DNA]</scope>
    <source>
        <strain evidence="1">CG10_big_fil_rev_8_21_14_0_10_34_34</strain>
    </source>
</reference>
<protein>
    <submittedName>
        <fullName evidence="1">Uncharacterized protein</fullName>
    </submittedName>
</protein>
<comment type="caution">
    <text evidence="1">The sequence shown here is derived from an EMBL/GenBank/DDBJ whole genome shotgun (WGS) entry which is preliminary data.</text>
</comment>
<organism evidence="1 2">
    <name type="scientific">Candidatus Zambryskibacteria bacterium CG10_big_fil_rev_8_21_14_0_10_34_34</name>
    <dbReference type="NCBI Taxonomy" id="1975114"/>
    <lineage>
        <taxon>Bacteria</taxon>
        <taxon>Candidatus Zambryskiibacteriota</taxon>
    </lineage>
</organism>
<dbReference type="EMBL" id="PCXM01000022">
    <property type="protein sequence ID" value="PIR40163.1"/>
    <property type="molecule type" value="Genomic_DNA"/>
</dbReference>
<proteinExistence type="predicted"/>
<dbReference type="AlphaFoldDB" id="A0A2H0R0Y6"/>
<gene>
    <name evidence="1" type="ORF">COV33_01205</name>
</gene>
<sequence>MAKLQNEQLGALQRKLNGIIKKIEDGGLDYQRALNGLQAVNDGRGFVRPDSSEQKMIIRPNRTTSPVYPDWKEELLHPELELTGPARYNISQVEQWLHDGQKRDKWVKGQVIYEYLKDNQMLNSCLSLADLLAIQAKGINFFRQHHKGKAIFGWKSVVRRRDGHLYVPCLCEDGGEVVLDWYWLGGDWYDSDPALRLAS</sequence>
<name>A0A2H0R0Y6_9BACT</name>
<accession>A0A2H0R0Y6</accession>
<dbReference type="Proteomes" id="UP000230828">
    <property type="component" value="Unassembled WGS sequence"/>
</dbReference>